<gene>
    <name evidence="2" type="ORF">AS594_34810</name>
</gene>
<comment type="caution">
    <text evidence="2">The sequence shown here is derived from an EMBL/GenBank/DDBJ whole genome shotgun (WGS) entry which is preliminary data.</text>
</comment>
<dbReference type="AlphaFoldDB" id="A0A1E5PH17"/>
<dbReference type="EMBL" id="MEHJ01000001">
    <property type="protein sequence ID" value="OEJ28843.1"/>
    <property type="molecule type" value="Genomic_DNA"/>
</dbReference>
<accession>A0A1E5PH17</accession>
<dbReference type="Proteomes" id="UP000095759">
    <property type="component" value="Unassembled WGS sequence"/>
</dbReference>
<evidence type="ECO:0000256" key="1">
    <source>
        <dbReference type="SAM" id="MobiDB-lite"/>
    </source>
</evidence>
<reference evidence="2 3" key="1">
    <citation type="submission" date="2016-08" db="EMBL/GenBank/DDBJ databases">
        <title>Complete genome sequence of Streptomyces agglomeratus strain 6-3-2, a novel anti-MRSA actinomycete isolated from Wuli of Tebit, China.</title>
        <authorList>
            <person name="Chen X."/>
        </authorList>
    </citation>
    <scope>NUCLEOTIDE SEQUENCE [LARGE SCALE GENOMIC DNA]</scope>
    <source>
        <strain evidence="2 3">6-3-2</strain>
    </source>
</reference>
<keyword evidence="3" id="KW-1185">Reference proteome</keyword>
<protein>
    <submittedName>
        <fullName evidence="2">Uncharacterized protein</fullName>
    </submittedName>
</protein>
<sequence length="77" mass="8053">MILLVLLVPALMMAFLFAMDALEELLFPRLTAVGEVSPPADGIQVRSPDNATGRSTPRELCGPADSVGSPSRVDGDG</sequence>
<organism evidence="2 3">
    <name type="scientific">Streptomyces agglomeratus</name>
    <dbReference type="NCBI Taxonomy" id="285458"/>
    <lineage>
        <taxon>Bacteria</taxon>
        <taxon>Bacillati</taxon>
        <taxon>Actinomycetota</taxon>
        <taxon>Actinomycetes</taxon>
        <taxon>Kitasatosporales</taxon>
        <taxon>Streptomycetaceae</taxon>
        <taxon>Streptomyces</taxon>
    </lineage>
</organism>
<evidence type="ECO:0000313" key="3">
    <source>
        <dbReference type="Proteomes" id="UP000095759"/>
    </source>
</evidence>
<proteinExistence type="predicted"/>
<evidence type="ECO:0000313" key="2">
    <source>
        <dbReference type="EMBL" id="OEJ28843.1"/>
    </source>
</evidence>
<feature type="region of interest" description="Disordered" evidence="1">
    <location>
        <begin position="36"/>
        <end position="77"/>
    </location>
</feature>
<name>A0A1E5PH17_9ACTN</name>